<dbReference type="InterPro" id="IPR008854">
    <property type="entry name" value="TPMT"/>
</dbReference>
<evidence type="ECO:0000313" key="5">
    <source>
        <dbReference type="EMBL" id="RKS43327.1"/>
    </source>
</evidence>
<dbReference type="PROSITE" id="PS51585">
    <property type="entry name" value="SAM_MT_TPMT"/>
    <property type="match status" value="1"/>
</dbReference>
<dbReference type="Pfam" id="PF05724">
    <property type="entry name" value="TPMT"/>
    <property type="match status" value="1"/>
</dbReference>
<proteinExistence type="predicted"/>
<dbReference type="PANTHER" id="PTHR32183">
    <property type="match status" value="1"/>
</dbReference>
<accession>A0A495NZL9</accession>
<dbReference type="Gene3D" id="3.40.50.150">
    <property type="entry name" value="Vaccinia Virus protein VP39"/>
    <property type="match status" value="1"/>
</dbReference>
<organism evidence="5 6">
    <name type="scientific">Gillisia mitskevichiae</name>
    <dbReference type="NCBI Taxonomy" id="270921"/>
    <lineage>
        <taxon>Bacteria</taxon>
        <taxon>Pseudomonadati</taxon>
        <taxon>Bacteroidota</taxon>
        <taxon>Flavobacteriia</taxon>
        <taxon>Flavobacteriales</taxon>
        <taxon>Flavobacteriaceae</taxon>
        <taxon>Gillisia</taxon>
    </lineage>
</organism>
<gene>
    <name evidence="5" type="ORF">BC962_2879</name>
</gene>
<keyword evidence="1" id="KW-0597">Phosphoprotein</keyword>
<evidence type="ECO:0000256" key="2">
    <source>
        <dbReference type="ARBA" id="ARBA00022603"/>
    </source>
</evidence>
<dbReference type="AlphaFoldDB" id="A0A495NZL9"/>
<dbReference type="OrthoDB" id="9778208at2"/>
<comment type="caution">
    <text evidence="5">The sequence shown here is derived from an EMBL/GenBank/DDBJ whole genome shotgun (WGS) entry which is preliminary data.</text>
</comment>
<dbReference type="GO" id="GO:0008757">
    <property type="term" value="F:S-adenosylmethionine-dependent methyltransferase activity"/>
    <property type="evidence" value="ECO:0007669"/>
    <property type="project" value="InterPro"/>
</dbReference>
<keyword evidence="2 5" id="KW-0489">Methyltransferase</keyword>
<dbReference type="GO" id="GO:0032259">
    <property type="term" value="P:methylation"/>
    <property type="evidence" value="ECO:0007669"/>
    <property type="project" value="UniProtKB-KW"/>
</dbReference>
<protein>
    <submittedName>
        <fullName evidence="5">Thiopurine S-methyltransferase</fullName>
    </submittedName>
</protein>
<dbReference type="PANTHER" id="PTHR32183:SF6">
    <property type="entry name" value="CYSTEINE SULFINATE DESULFINASE_CYSTEINE DESULFURASE AND RELATED ENZYMES"/>
    <property type="match status" value="1"/>
</dbReference>
<dbReference type="SUPFAM" id="SSF53335">
    <property type="entry name" value="S-adenosyl-L-methionine-dependent methyltransferases"/>
    <property type="match status" value="1"/>
</dbReference>
<keyword evidence="3 5" id="KW-0808">Transferase</keyword>
<sequence>MKLDENYWATRYKENRIKWDIGEVSTPIKEYIDQLEDKSLKILIPGSGNSYEAEYLHLQGFKNVFVIDIAREPLENLKNRTPNFPEEHLIQNDFFELNMQFDLILEQTFFCALNPSLRPKYVEKMKELLFLNGKLVGLFFNFKLTTSGPPFGGSAEEYLELFHPHFKILQLEDCYNSISPRSGNELFFIFKKIK</sequence>
<keyword evidence="4" id="KW-0949">S-adenosyl-L-methionine</keyword>
<dbReference type="Proteomes" id="UP000276282">
    <property type="component" value="Unassembled WGS sequence"/>
</dbReference>
<dbReference type="CDD" id="cd02440">
    <property type="entry name" value="AdoMet_MTases"/>
    <property type="match status" value="1"/>
</dbReference>
<evidence type="ECO:0000313" key="6">
    <source>
        <dbReference type="Proteomes" id="UP000276282"/>
    </source>
</evidence>
<name>A0A495NZL9_9FLAO</name>
<reference evidence="5 6" key="1">
    <citation type="submission" date="2018-10" db="EMBL/GenBank/DDBJ databases">
        <title>Genomic Encyclopedia of Archaeal and Bacterial Type Strains, Phase II (KMG-II): from individual species to whole genera.</title>
        <authorList>
            <person name="Goeker M."/>
        </authorList>
    </citation>
    <scope>NUCLEOTIDE SEQUENCE [LARGE SCALE GENOMIC DNA]</scope>
    <source>
        <strain evidence="5 6">DSM 19839</strain>
    </source>
</reference>
<dbReference type="EMBL" id="RBLG01000005">
    <property type="protein sequence ID" value="RKS43327.1"/>
    <property type="molecule type" value="Genomic_DNA"/>
</dbReference>
<evidence type="ECO:0000256" key="4">
    <source>
        <dbReference type="ARBA" id="ARBA00022691"/>
    </source>
</evidence>
<evidence type="ECO:0000256" key="3">
    <source>
        <dbReference type="ARBA" id="ARBA00022679"/>
    </source>
</evidence>
<dbReference type="InterPro" id="IPR029063">
    <property type="entry name" value="SAM-dependent_MTases_sf"/>
</dbReference>
<keyword evidence="6" id="KW-1185">Reference proteome</keyword>
<dbReference type="RefSeq" id="WP_121346677.1">
    <property type="nucleotide sequence ID" value="NZ_RBLG01000005.1"/>
</dbReference>
<evidence type="ECO:0000256" key="1">
    <source>
        <dbReference type="ARBA" id="ARBA00022553"/>
    </source>
</evidence>